<dbReference type="AlphaFoldDB" id="A0A0U5AYJ3"/>
<proteinExistence type="predicted"/>
<evidence type="ECO:0000313" key="2">
    <source>
        <dbReference type="Proteomes" id="UP000217696"/>
    </source>
</evidence>
<dbReference type="OrthoDB" id="9810174at2"/>
<dbReference type="RefSeq" id="WP_096464121.1">
    <property type="nucleotide sequence ID" value="NZ_AP017312.1"/>
</dbReference>
<reference evidence="1 2" key="1">
    <citation type="submission" date="2015-12" db="EMBL/GenBank/DDBJ databases">
        <title>Genome sequence of Aneurinibacillus soli.</title>
        <authorList>
            <person name="Lee J.S."/>
            <person name="Lee K.C."/>
            <person name="Kim K.K."/>
            <person name="Lee B.W."/>
        </authorList>
    </citation>
    <scope>NUCLEOTIDE SEQUENCE [LARGE SCALE GENOMIC DNA]</scope>
    <source>
        <strain evidence="1 2">CB4</strain>
    </source>
</reference>
<sequence>MSEPYIGEIRMFAGNYPPIGWAFCDGSVLPISGNEVLFTLIGITYGGDGQTTFALPDLRGRIPIHMGTSSLSSATYVLGQKGGTETVTVTESQLPQHTHPVFAQSADGTTTSPNNAFWATSSINQYSKSEPTSTMKNTAISSIGGNQSHNNMMPFLAVTFIIALEGMYPSLN</sequence>
<evidence type="ECO:0000313" key="1">
    <source>
        <dbReference type="EMBL" id="BAU27072.1"/>
    </source>
</evidence>
<dbReference type="KEGG" id="asoc:CB4_01241"/>
<dbReference type="SUPFAM" id="SSF88874">
    <property type="entry name" value="Receptor-binding domain of short tail fibre protein gp12"/>
    <property type="match status" value="1"/>
</dbReference>
<gene>
    <name evidence="1" type="ORF">CB4_01241</name>
</gene>
<keyword evidence="2" id="KW-1185">Reference proteome</keyword>
<accession>A0A0U5AYJ3</accession>
<dbReference type="Proteomes" id="UP000217696">
    <property type="component" value="Chromosome"/>
</dbReference>
<dbReference type="InterPro" id="IPR011083">
    <property type="entry name" value="Phage_tail_collar_dom"/>
</dbReference>
<dbReference type="Gene3D" id="3.90.1340.10">
    <property type="entry name" value="Phage tail collar domain"/>
    <property type="match status" value="1"/>
</dbReference>
<name>A0A0U5AYJ3_9BACL</name>
<dbReference type="Pfam" id="PF07484">
    <property type="entry name" value="Collar"/>
    <property type="match status" value="1"/>
</dbReference>
<organism evidence="1 2">
    <name type="scientific">Aneurinibacillus soli</name>
    <dbReference type="NCBI Taxonomy" id="1500254"/>
    <lineage>
        <taxon>Bacteria</taxon>
        <taxon>Bacillati</taxon>
        <taxon>Bacillota</taxon>
        <taxon>Bacilli</taxon>
        <taxon>Bacillales</taxon>
        <taxon>Paenibacillaceae</taxon>
        <taxon>Aneurinibacillus group</taxon>
        <taxon>Aneurinibacillus</taxon>
    </lineage>
</organism>
<dbReference type="InterPro" id="IPR037053">
    <property type="entry name" value="Phage_tail_collar_dom_sf"/>
</dbReference>
<dbReference type="EMBL" id="AP017312">
    <property type="protein sequence ID" value="BAU27072.1"/>
    <property type="molecule type" value="Genomic_DNA"/>
</dbReference>
<protein>
    <submittedName>
        <fullName evidence="1">Phage Tail Collar Domain protein</fullName>
    </submittedName>
</protein>